<evidence type="ECO:0000256" key="4">
    <source>
        <dbReference type="ARBA" id="ARBA00022692"/>
    </source>
</evidence>
<keyword evidence="10" id="KW-0472">Membrane</keyword>
<evidence type="ECO:0000256" key="10">
    <source>
        <dbReference type="ARBA" id="ARBA00023136"/>
    </source>
</evidence>
<dbReference type="InterPro" id="IPR036396">
    <property type="entry name" value="Cyt_P450_sf"/>
</dbReference>
<dbReference type="Pfam" id="PF00067">
    <property type="entry name" value="p450"/>
    <property type="match status" value="1"/>
</dbReference>
<dbReference type="InterPro" id="IPR050665">
    <property type="entry name" value="Cytochrome_P450_Monooxygen"/>
</dbReference>
<evidence type="ECO:0000313" key="11">
    <source>
        <dbReference type="EMBL" id="ONM32284.1"/>
    </source>
</evidence>
<gene>
    <name evidence="11" type="ORF">ZEAMMB73_Zm00001d041030</name>
</gene>
<evidence type="ECO:0000256" key="3">
    <source>
        <dbReference type="ARBA" id="ARBA00022617"/>
    </source>
</evidence>
<organism evidence="11">
    <name type="scientific">Zea mays</name>
    <name type="common">Maize</name>
    <dbReference type="NCBI Taxonomy" id="4577"/>
    <lineage>
        <taxon>Eukaryota</taxon>
        <taxon>Viridiplantae</taxon>
        <taxon>Streptophyta</taxon>
        <taxon>Embryophyta</taxon>
        <taxon>Tracheophyta</taxon>
        <taxon>Spermatophyta</taxon>
        <taxon>Magnoliopsida</taxon>
        <taxon>Liliopsida</taxon>
        <taxon>Poales</taxon>
        <taxon>Poaceae</taxon>
        <taxon>PACMAD clade</taxon>
        <taxon>Panicoideae</taxon>
        <taxon>Andropogonodae</taxon>
        <taxon>Andropogoneae</taxon>
        <taxon>Tripsacinae</taxon>
        <taxon>Zea</taxon>
    </lineage>
</organism>
<dbReference type="SUPFAM" id="SSF48264">
    <property type="entry name" value="Cytochrome P450"/>
    <property type="match status" value="1"/>
</dbReference>
<name>A0A1D6MTR9_MAIZE</name>
<comment type="similarity">
    <text evidence="2">Belongs to the cytochrome P450 family.</text>
</comment>
<keyword evidence="8" id="KW-0408">Iron</keyword>
<evidence type="ECO:0000256" key="8">
    <source>
        <dbReference type="ARBA" id="ARBA00023004"/>
    </source>
</evidence>
<comment type="subcellular location">
    <subcellularLocation>
        <location evidence="1">Membrane</location>
    </subcellularLocation>
</comment>
<dbReference type="PANTHER" id="PTHR24282:SF255">
    <property type="entry name" value="CYTOCHROME P450 72A11-RELATED"/>
    <property type="match status" value="1"/>
</dbReference>
<dbReference type="SMR" id="A0A1D6MTR9"/>
<proteinExistence type="inferred from homology"/>
<accession>A0A1D6MTR9</accession>
<dbReference type="FunCoup" id="A0A1D6MTR9">
    <property type="interactions" value="11"/>
</dbReference>
<evidence type="ECO:0000256" key="1">
    <source>
        <dbReference type="ARBA" id="ARBA00004370"/>
    </source>
</evidence>
<evidence type="ECO:0000256" key="7">
    <source>
        <dbReference type="ARBA" id="ARBA00023002"/>
    </source>
</evidence>
<dbReference type="GO" id="GO:0016705">
    <property type="term" value="F:oxidoreductase activity, acting on paired donors, with incorporation or reduction of molecular oxygen"/>
    <property type="evidence" value="ECO:0007669"/>
    <property type="project" value="InterPro"/>
</dbReference>
<evidence type="ECO:0000256" key="6">
    <source>
        <dbReference type="ARBA" id="ARBA00022989"/>
    </source>
</evidence>
<dbReference type="AlphaFoldDB" id="A0A1D6MTR9"/>
<protein>
    <submittedName>
        <fullName evidence="11">Uncharacterized protein</fullName>
    </submittedName>
</protein>
<dbReference type="GO" id="GO:0016020">
    <property type="term" value="C:membrane"/>
    <property type="evidence" value="ECO:0007669"/>
    <property type="project" value="UniProtKB-SubCell"/>
</dbReference>
<dbReference type="InParanoid" id="A0A1D6MTR9"/>
<evidence type="ECO:0000256" key="2">
    <source>
        <dbReference type="ARBA" id="ARBA00010617"/>
    </source>
</evidence>
<dbReference type="GO" id="GO:0020037">
    <property type="term" value="F:heme binding"/>
    <property type="evidence" value="ECO:0007669"/>
    <property type="project" value="InterPro"/>
</dbReference>
<dbReference type="GO" id="GO:0005506">
    <property type="term" value="F:iron ion binding"/>
    <property type="evidence" value="ECO:0007669"/>
    <property type="project" value="InterPro"/>
</dbReference>
<keyword evidence="4" id="KW-0812">Transmembrane</keyword>
<keyword evidence="9" id="KW-0503">Monooxygenase</keyword>
<keyword evidence="3" id="KW-0349">Heme</keyword>
<dbReference type="GO" id="GO:0006629">
    <property type="term" value="P:lipid metabolic process"/>
    <property type="evidence" value="ECO:0007669"/>
    <property type="project" value="UniProtKB-ARBA"/>
</dbReference>
<dbReference type="GO" id="GO:0004497">
    <property type="term" value="F:monooxygenase activity"/>
    <property type="evidence" value="ECO:0007669"/>
    <property type="project" value="UniProtKB-KW"/>
</dbReference>
<keyword evidence="5" id="KW-0479">Metal-binding</keyword>
<evidence type="ECO:0000256" key="5">
    <source>
        <dbReference type="ARBA" id="ARBA00022723"/>
    </source>
</evidence>
<dbReference type="PANTHER" id="PTHR24282">
    <property type="entry name" value="CYTOCHROME P450 FAMILY MEMBER"/>
    <property type="match status" value="1"/>
</dbReference>
<sequence length="113" mass="13037">METTSVLLTSLVVLSMHPEWQEGASEEVLSHFGRTRPDFDSLSRKCKTKVTMILHEALRLYPPATFLTRRTYKKMELIGIKYLAGVDLFLPVIFIHSDPNIWGKIQKEKSRMS</sequence>
<dbReference type="Gene3D" id="1.10.630.10">
    <property type="entry name" value="Cytochrome P450"/>
    <property type="match status" value="1"/>
</dbReference>
<dbReference type="EMBL" id="CM007649">
    <property type="protein sequence ID" value="ONM32284.1"/>
    <property type="molecule type" value="Genomic_DNA"/>
</dbReference>
<reference evidence="11" key="1">
    <citation type="submission" date="2015-12" db="EMBL/GenBank/DDBJ databases">
        <title>Update maize B73 reference genome by single molecule sequencing technologies.</title>
        <authorList>
            <consortium name="Maize Genome Sequencing Project"/>
            <person name="Ware D."/>
        </authorList>
    </citation>
    <scope>NUCLEOTIDE SEQUENCE [LARGE SCALE GENOMIC DNA]</scope>
    <source>
        <tissue evidence="11">Seedling</tissue>
    </source>
</reference>
<keyword evidence="6" id="KW-1133">Transmembrane helix</keyword>
<evidence type="ECO:0000256" key="9">
    <source>
        <dbReference type="ARBA" id="ARBA00023033"/>
    </source>
</evidence>
<keyword evidence="7" id="KW-0560">Oxidoreductase</keyword>
<dbReference type="InterPro" id="IPR001128">
    <property type="entry name" value="Cyt_P450"/>
</dbReference>